<dbReference type="InterPro" id="IPR036259">
    <property type="entry name" value="MFS_trans_sf"/>
</dbReference>
<feature type="transmembrane region" description="Helical" evidence="5">
    <location>
        <begin position="320"/>
        <end position="343"/>
    </location>
</feature>
<dbReference type="SUPFAM" id="SSF103473">
    <property type="entry name" value="MFS general substrate transporter"/>
    <property type="match status" value="1"/>
</dbReference>
<feature type="transmembrane region" description="Helical" evidence="5">
    <location>
        <begin position="192"/>
        <end position="210"/>
    </location>
</feature>
<feature type="transmembrane region" description="Helical" evidence="5">
    <location>
        <begin position="158"/>
        <end position="180"/>
    </location>
</feature>
<dbReference type="Gene3D" id="1.20.1720.10">
    <property type="entry name" value="Multidrug resistance protein D"/>
    <property type="match status" value="1"/>
</dbReference>
<reference evidence="7 8" key="1">
    <citation type="submission" date="2020-08" db="EMBL/GenBank/DDBJ databases">
        <title>Sequencing the genomes of 1000 actinobacteria strains.</title>
        <authorList>
            <person name="Klenk H.-P."/>
        </authorList>
    </citation>
    <scope>NUCLEOTIDE SEQUENCE [LARGE SCALE GENOMIC DNA]</scope>
    <source>
        <strain evidence="7 8">DSM 43582</strain>
    </source>
</reference>
<dbReference type="PRINTS" id="PR01036">
    <property type="entry name" value="TCRTETB"/>
</dbReference>
<keyword evidence="2 5" id="KW-0812">Transmembrane</keyword>
<dbReference type="PROSITE" id="PS50850">
    <property type="entry name" value="MFS"/>
    <property type="match status" value="1"/>
</dbReference>
<evidence type="ECO:0000256" key="4">
    <source>
        <dbReference type="ARBA" id="ARBA00023136"/>
    </source>
</evidence>
<keyword evidence="8" id="KW-1185">Reference proteome</keyword>
<feature type="transmembrane region" description="Helical" evidence="5">
    <location>
        <begin position="222"/>
        <end position="239"/>
    </location>
</feature>
<comment type="subcellular location">
    <subcellularLocation>
        <location evidence="1">Cell membrane</location>
        <topology evidence="1">Multi-pass membrane protein</topology>
    </subcellularLocation>
</comment>
<feature type="transmembrane region" description="Helical" evidence="5">
    <location>
        <begin position="73"/>
        <end position="91"/>
    </location>
</feature>
<dbReference type="PANTHER" id="PTHR42718">
    <property type="entry name" value="MAJOR FACILITATOR SUPERFAMILY MULTIDRUG TRANSPORTER MFSC"/>
    <property type="match status" value="1"/>
</dbReference>
<feature type="transmembrane region" description="Helical" evidence="5">
    <location>
        <begin position="97"/>
        <end position="118"/>
    </location>
</feature>
<dbReference type="InterPro" id="IPR011701">
    <property type="entry name" value="MFS"/>
</dbReference>
<dbReference type="EMBL" id="JACHIT010000002">
    <property type="protein sequence ID" value="MBB5918468.1"/>
    <property type="molecule type" value="Genomic_DNA"/>
</dbReference>
<accession>A0A7W9UMC5</accession>
<feature type="domain" description="Major facilitator superfamily (MFS) profile" evidence="6">
    <location>
        <begin position="6"/>
        <end position="486"/>
    </location>
</feature>
<dbReference type="AlphaFoldDB" id="A0A7W9UMC5"/>
<feature type="transmembrane region" description="Helical" evidence="5">
    <location>
        <begin position="349"/>
        <end position="377"/>
    </location>
</feature>
<feature type="transmembrane region" description="Helical" evidence="5">
    <location>
        <begin position="463"/>
        <end position="482"/>
    </location>
</feature>
<evidence type="ECO:0000259" key="6">
    <source>
        <dbReference type="PROSITE" id="PS50850"/>
    </source>
</evidence>
<feature type="transmembrane region" description="Helical" evidence="5">
    <location>
        <begin position="48"/>
        <end position="66"/>
    </location>
</feature>
<organism evidence="7 8">
    <name type="scientific">Nocardia transvalensis</name>
    <dbReference type="NCBI Taxonomy" id="37333"/>
    <lineage>
        <taxon>Bacteria</taxon>
        <taxon>Bacillati</taxon>
        <taxon>Actinomycetota</taxon>
        <taxon>Actinomycetes</taxon>
        <taxon>Mycobacteriales</taxon>
        <taxon>Nocardiaceae</taxon>
        <taxon>Nocardia</taxon>
    </lineage>
</organism>
<evidence type="ECO:0000256" key="2">
    <source>
        <dbReference type="ARBA" id="ARBA00022692"/>
    </source>
</evidence>
<dbReference type="GO" id="GO:0005886">
    <property type="term" value="C:plasma membrane"/>
    <property type="evidence" value="ECO:0007669"/>
    <property type="project" value="UniProtKB-SubCell"/>
</dbReference>
<evidence type="ECO:0000313" key="8">
    <source>
        <dbReference type="Proteomes" id="UP000540412"/>
    </source>
</evidence>
<dbReference type="Gene3D" id="1.20.1250.20">
    <property type="entry name" value="MFS general substrate transporter like domains"/>
    <property type="match status" value="1"/>
</dbReference>
<gene>
    <name evidence="7" type="ORF">BJY24_007380</name>
</gene>
<evidence type="ECO:0000256" key="1">
    <source>
        <dbReference type="ARBA" id="ARBA00004651"/>
    </source>
</evidence>
<dbReference type="PANTHER" id="PTHR42718:SF49">
    <property type="entry name" value="EXPORT PROTEIN"/>
    <property type="match status" value="1"/>
</dbReference>
<evidence type="ECO:0000313" key="7">
    <source>
        <dbReference type="EMBL" id="MBB5918468.1"/>
    </source>
</evidence>
<keyword evidence="4 5" id="KW-0472">Membrane</keyword>
<name>A0A7W9UMC5_9NOCA</name>
<protein>
    <submittedName>
        <fullName evidence="7">EmrB/QacA subfamily drug resistance transporter</fullName>
    </submittedName>
</protein>
<proteinExistence type="predicted"/>
<comment type="caution">
    <text evidence="7">The sequence shown here is derived from an EMBL/GenBank/DDBJ whole genome shotgun (WGS) entry which is preliminary data.</text>
</comment>
<evidence type="ECO:0000256" key="5">
    <source>
        <dbReference type="SAM" id="Phobius"/>
    </source>
</evidence>
<keyword evidence="3 5" id="KW-1133">Transmembrane helix</keyword>
<dbReference type="Pfam" id="PF07690">
    <property type="entry name" value="MFS_1"/>
    <property type="match status" value="1"/>
</dbReference>
<feature type="transmembrane region" description="Helical" evidence="5">
    <location>
        <begin position="287"/>
        <end position="308"/>
    </location>
</feature>
<feature type="transmembrane region" description="Helical" evidence="5">
    <location>
        <begin position="389"/>
        <end position="409"/>
    </location>
</feature>
<sequence length="501" mass="50663">MRRWLPLLTVCLGTFMLLIDVTIVNVALPDIQHDLGASFGALQWVVDGYALAMAALLLGAGSVADLAGHRRTYLAGLTLFAAASLACGLAPNPAVLIAARIVQGAGAAAMSCTSFALLNRCYTGSDRATAYGLWGAVAGASSAIGPIVGGVLTDAASWRWIFFVNLPVSVVAIVLCARVFDHDRPHGGRVDLGGTLSFTAAAASATYALIRAGEDGWSQAVVWWAAAVAVAASAVFLVIENRSRHAMFDLALLRNRRFTGVLIAGAALFFAAFGALMYTQIWMQSVLGLSAIQAGFVGLPLSAMAFAVSGGIGRFLHGPGAGPVIGGGLLIVGAGGVLGALLVHGDSAWAALIPGFLAIGLGVGLATATLGSAATAAVSWQRAGMATGALNTAQQLGFTVAIATLGSAFTARARDVLAAHAVPDPDATARAVAGGQTPMLLTHAPAELHDAIRTAAAAGVQGTLAAAGCIGIFGAVATAVLLRNRRRDTLEAAPVTEPSRA</sequence>
<feature type="transmembrane region" description="Helical" evidence="5">
    <location>
        <begin position="260"/>
        <end position="281"/>
    </location>
</feature>
<evidence type="ECO:0000256" key="3">
    <source>
        <dbReference type="ARBA" id="ARBA00022989"/>
    </source>
</evidence>
<feature type="transmembrane region" description="Helical" evidence="5">
    <location>
        <begin position="7"/>
        <end position="28"/>
    </location>
</feature>
<dbReference type="CDD" id="cd17321">
    <property type="entry name" value="MFS_MMR_MDR_like"/>
    <property type="match status" value="1"/>
</dbReference>
<dbReference type="Proteomes" id="UP000540412">
    <property type="component" value="Unassembled WGS sequence"/>
</dbReference>
<feature type="transmembrane region" description="Helical" evidence="5">
    <location>
        <begin position="130"/>
        <end position="152"/>
    </location>
</feature>
<dbReference type="GO" id="GO:0022857">
    <property type="term" value="F:transmembrane transporter activity"/>
    <property type="evidence" value="ECO:0007669"/>
    <property type="project" value="InterPro"/>
</dbReference>
<dbReference type="RefSeq" id="WP_051163348.1">
    <property type="nucleotide sequence ID" value="NZ_JACHIT010000002.1"/>
</dbReference>
<dbReference type="InterPro" id="IPR020846">
    <property type="entry name" value="MFS_dom"/>
</dbReference>